<dbReference type="NCBIfam" id="TIGR00560">
    <property type="entry name" value="pgsA"/>
    <property type="match status" value="1"/>
</dbReference>
<evidence type="ECO:0000256" key="11">
    <source>
        <dbReference type="ARBA" id="ARBA00023136"/>
    </source>
</evidence>
<dbReference type="InterPro" id="IPR004570">
    <property type="entry name" value="Phosphatidylglycerol_P_synth"/>
</dbReference>
<accession>A0A0S2KDT6</accession>
<comment type="similarity">
    <text evidence="3 16">Belongs to the CDP-alcohol phosphatidyltransferase class-I family.</text>
</comment>
<dbReference type="RefSeq" id="WP_058021895.1">
    <property type="nucleotide sequence ID" value="NZ_CP013189.1"/>
</dbReference>
<evidence type="ECO:0000313" key="18">
    <source>
        <dbReference type="EMBL" id="ALO46458.1"/>
    </source>
</evidence>
<keyword evidence="8 17" id="KW-0812">Transmembrane</keyword>
<keyword evidence="19" id="KW-1185">Reference proteome</keyword>
<evidence type="ECO:0000256" key="1">
    <source>
        <dbReference type="ARBA" id="ARBA00004141"/>
    </source>
</evidence>
<dbReference type="GO" id="GO:0016020">
    <property type="term" value="C:membrane"/>
    <property type="evidence" value="ECO:0007669"/>
    <property type="project" value="UniProtKB-SubCell"/>
</dbReference>
<comment type="subcellular location">
    <subcellularLocation>
        <location evidence="1">Membrane</location>
        <topology evidence="1">Multi-pass membrane protein</topology>
    </subcellularLocation>
</comment>
<evidence type="ECO:0000256" key="17">
    <source>
        <dbReference type="SAM" id="Phobius"/>
    </source>
</evidence>
<keyword evidence="7 16" id="KW-0808">Transferase</keyword>
<feature type="transmembrane region" description="Helical" evidence="17">
    <location>
        <begin position="12"/>
        <end position="40"/>
    </location>
</feature>
<keyword evidence="10" id="KW-0443">Lipid metabolism</keyword>
<evidence type="ECO:0000313" key="19">
    <source>
        <dbReference type="Proteomes" id="UP000065641"/>
    </source>
</evidence>
<dbReference type="PANTHER" id="PTHR14269">
    <property type="entry name" value="CDP-DIACYLGLYCEROL--GLYCEROL-3-PHOSPHATE 3-PHOSPHATIDYLTRANSFERASE-RELATED"/>
    <property type="match status" value="1"/>
</dbReference>
<gene>
    <name evidence="18" type="ORF">PS2015_1809</name>
</gene>
<dbReference type="EMBL" id="CP013189">
    <property type="protein sequence ID" value="ALO46458.1"/>
    <property type="molecule type" value="Genomic_DNA"/>
</dbReference>
<keyword evidence="12" id="KW-0594">Phospholipid biosynthesis</keyword>
<evidence type="ECO:0000256" key="16">
    <source>
        <dbReference type="RuleBase" id="RU003750"/>
    </source>
</evidence>
<dbReference type="InterPro" id="IPR000462">
    <property type="entry name" value="CDP-OH_P_trans"/>
</dbReference>
<evidence type="ECO:0000256" key="3">
    <source>
        <dbReference type="ARBA" id="ARBA00010441"/>
    </source>
</evidence>
<dbReference type="PATRIC" id="fig|1249552.3.peg.1816"/>
<evidence type="ECO:0000256" key="4">
    <source>
        <dbReference type="ARBA" id="ARBA00013170"/>
    </source>
</evidence>
<feature type="transmembrane region" description="Helical" evidence="17">
    <location>
        <begin position="71"/>
        <end position="98"/>
    </location>
</feature>
<dbReference type="InterPro" id="IPR048254">
    <property type="entry name" value="CDP_ALCOHOL_P_TRANSF_CS"/>
</dbReference>
<organism evidence="18 19">
    <name type="scientific">Pseudohongiella spirulinae</name>
    <dbReference type="NCBI Taxonomy" id="1249552"/>
    <lineage>
        <taxon>Bacteria</taxon>
        <taxon>Pseudomonadati</taxon>
        <taxon>Pseudomonadota</taxon>
        <taxon>Gammaproteobacteria</taxon>
        <taxon>Pseudomonadales</taxon>
        <taxon>Pseudohongiellaceae</taxon>
        <taxon>Pseudohongiella</taxon>
    </lineage>
</organism>
<keyword evidence="6" id="KW-0444">Lipid biosynthesis</keyword>
<reference evidence="18 19" key="1">
    <citation type="submission" date="2015-11" db="EMBL/GenBank/DDBJ databases">
        <authorList>
            <person name="Zhang Y."/>
            <person name="Guo Z."/>
        </authorList>
    </citation>
    <scope>NUCLEOTIDE SEQUENCE [LARGE SCALE GENOMIC DNA]</scope>
    <source>
        <strain evidence="18 19">KCTC 32221</strain>
    </source>
</reference>
<dbReference type="OrthoDB" id="9796672at2"/>
<dbReference type="Pfam" id="PF01066">
    <property type="entry name" value="CDP-OH_P_transf"/>
    <property type="match status" value="1"/>
</dbReference>
<dbReference type="Proteomes" id="UP000065641">
    <property type="component" value="Chromosome"/>
</dbReference>
<evidence type="ECO:0000256" key="10">
    <source>
        <dbReference type="ARBA" id="ARBA00023098"/>
    </source>
</evidence>
<dbReference type="Gene3D" id="1.20.120.1760">
    <property type="match status" value="1"/>
</dbReference>
<proteinExistence type="inferred from homology"/>
<evidence type="ECO:0000256" key="7">
    <source>
        <dbReference type="ARBA" id="ARBA00022679"/>
    </source>
</evidence>
<name>A0A0S2KDT6_9GAMM</name>
<dbReference type="PIRSF" id="PIRSF000847">
    <property type="entry name" value="Phos_ph_gly_syn"/>
    <property type="match status" value="1"/>
</dbReference>
<keyword evidence="13" id="KW-1208">Phospholipid metabolism</keyword>
<dbReference type="InterPro" id="IPR043130">
    <property type="entry name" value="CDP-OH_PTrfase_TM_dom"/>
</dbReference>
<keyword evidence="9 17" id="KW-1133">Transmembrane helix</keyword>
<dbReference type="PROSITE" id="PS00379">
    <property type="entry name" value="CDP_ALCOHOL_P_TRANSF"/>
    <property type="match status" value="1"/>
</dbReference>
<feature type="transmembrane region" description="Helical" evidence="17">
    <location>
        <begin position="149"/>
        <end position="173"/>
    </location>
</feature>
<dbReference type="KEGG" id="pspi:PS2015_1809"/>
<evidence type="ECO:0000256" key="6">
    <source>
        <dbReference type="ARBA" id="ARBA00022516"/>
    </source>
</evidence>
<feature type="transmembrane region" description="Helical" evidence="17">
    <location>
        <begin position="119"/>
        <end position="143"/>
    </location>
</feature>
<protein>
    <recommendedName>
        <fullName evidence="5 15">CDP-diacylglycerol--glycerol-3-phosphate 3-phosphatidyltransferase</fullName>
        <ecNumber evidence="4 15">2.7.8.5</ecNumber>
    </recommendedName>
</protein>
<evidence type="ECO:0000256" key="14">
    <source>
        <dbReference type="ARBA" id="ARBA00048586"/>
    </source>
</evidence>
<evidence type="ECO:0000256" key="8">
    <source>
        <dbReference type="ARBA" id="ARBA00022692"/>
    </source>
</evidence>
<dbReference type="STRING" id="1249552.PS2015_1809"/>
<dbReference type="AlphaFoldDB" id="A0A0S2KDT6"/>
<evidence type="ECO:0000256" key="2">
    <source>
        <dbReference type="ARBA" id="ARBA00005042"/>
    </source>
</evidence>
<dbReference type="GO" id="GO:0046474">
    <property type="term" value="P:glycerophospholipid biosynthetic process"/>
    <property type="evidence" value="ECO:0007669"/>
    <property type="project" value="TreeGrafter"/>
</dbReference>
<comment type="pathway">
    <text evidence="2">Phospholipid metabolism; phosphatidylglycerol biosynthesis; phosphatidylglycerol from CDP-diacylglycerol: step 1/2.</text>
</comment>
<comment type="catalytic activity">
    <reaction evidence="14">
        <text>a CDP-1,2-diacyl-sn-glycerol + sn-glycerol 3-phosphate = a 1,2-diacyl-sn-glycero-3-phospho-(1'-sn-glycero-3'-phosphate) + CMP + H(+)</text>
        <dbReference type="Rhea" id="RHEA:12593"/>
        <dbReference type="ChEBI" id="CHEBI:15378"/>
        <dbReference type="ChEBI" id="CHEBI:57597"/>
        <dbReference type="ChEBI" id="CHEBI:58332"/>
        <dbReference type="ChEBI" id="CHEBI:60110"/>
        <dbReference type="ChEBI" id="CHEBI:60377"/>
        <dbReference type="EC" id="2.7.8.5"/>
    </reaction>
</comment>
<evidence type="ECO:0000256" key="9">
    <source>
        <dbReference type="ARBA" id="ARBA00022989"/>
    </source>
</evidence>
<dbReference type="GO" id="GO:0008444">
    <property type="term" value="F:CDP-diacylglycerol-glycerol-3-phosphate 3-phosphatidyltransferase activity"/>
    <property type="evidence" value="ECO:0007669"/>
    <property type="project" value="UniProtKB-UniRule"/>
</dbReference>
<evidence type="ECO:0000256" key="13">
    <source>
        <dbReference type="ARBA" id="ARBA00023264"/>
    </source>
</evidence>
<dbReference type="PANTHER" id="PTHR14269:SF62">
    <property type="entry name" value="CDP-DIACYLGLYCEROL--GLYCEROL-3-PHOSPHATE 3-PHOSPHATIDYLTRANSFERASE 1, CHLOROPLASTIC"/>
    <property type="match status" value="1"/>
</dbReference>
<evidence type="ECO:0000256" key="12">
    <source>
        <dbReference type="ARBA" id="ARBA00023209"/>
    </source>
</evidence>
<evidence type="ECO:0000256" key="15">
    <source>
        <dbReference type="NCBIfam" id="TIGR00560"/>
    </source>
</evidence>
<dbReference type="EC" id="2.7.8.5" evidence="4 15"/>
<keyword evidence="11 17" id="KW-0472">Membrane</keyword>
<evidence type="ECO:0000256" key="5">
    <source>
        <dbReference type="ARBA" id="ARBA00014944"/>
    </source>
</evidence>
<dbReference type="InterPro" id="IPR050324">
    <property type="entry name" value="CDP-alcohol_PTase-I"/>
</dbReference>
<sequence length="181" mass="19990">MNAANTVTISRVLLVPLIVVVYYSGFAWSQLAAAALFTVASITDWLDGYLARKLNQTSPFGAFLDPVADKLLVVMALVLLTANFPSPWFVVPTAIIIGREVFISALREWMASRGERDKVAVGYIGKVKTTVQMIAIIVLLAYSPEFPRWVLQLGYVLIYLSAALSVWSMVNYLKSALPTMR</sequence>